<feature type="domain" description="C2H2-type" evidence="5">
    <location>
        <begin position="259"/>
        <end position="286"/>
    </location>
</feature>
<keyword evidence="1 4" id="KW-0479">Metal-binding</keyword>
<sequence length="554" mass="63950">MAADKSLKSYENCCRTCLNEETTFDIFMETLNSTNLADILISCTRLNIQKEDCLPKKMCGCCYNCLMSFYHFREIAEKVDTKLRKNIPSNNNINCYDNVDVNKCKAFEIKGEHDLDVDYYMFEPKIEMNNEDNQILDENKNLDLHKDTNATQNLTKFYEKVKKEKYKCANCNKTFRKLSRLQHHVKKHTVHDNYDCDGGINSKSHEDIETVRPLNDNSIANDNPHSDNGFPCRICPSKFKSTNSLSAHMRKHTEKGRVISCTECGKIFKKISHLKRHEVMHSRSNFHKCSLCPRSFHSEEILKGHMNKHNGIKPHTCPMCPKSFAHLSTLTSHIKVHKKDKFLCPTCGKEFDSSANLDQHVRRHLGLKQFECTLCPRKFVSKGELKSHSVTHTGERSYTCDQCGATFTKRSSLGKHKLRHLGIKPHQCETCSMKFSSKDHLKRHNRIHTGEKPYKCDMCERAFTQSNDLVKHRRAHLGEKIYKCTECSESFRLHIELRQHLSEHYISSQLQISNKQNLEKDGAAKVVSNPVTSDITDVINDTSAQINNLIQMKK</sequence>
<dbReference type="GO" id="GO:0005694">
    <property type="term" value="C:chromosome"/>
    <property type="evidence" value="ECO:0007669"/>
    <property type="project" value="UniProtKB-ARBA"/>
</dbReference>
<evidence type="ECO:0000256" key="1">
    <source>
        <dbReference type="ARBA" id="ARBA00022723"/>
    </source>
</evidence>
<dbReference type="Pfam" id="PF13912">
    <property type="entry name" value="zf-C2H2_6"/>
    <property type="match status" value="3"/>
</dbReference>
<dbReference type="RefSeq" id="XP_026494641.2">
    <property type="nucleotide sequence ID" value="XM_026638856.2"/>
</dbReference>
<dbReference type="InterPro" id="IPR036236">
    <property type="entry name" value="Znf_C2H2_sf"/>
</dbReference>
<feature type="domain" description="C2H2-type" evidence="5">
    <location>
        <begin position="426"/>
        <end position="453"/>
    </location>
</feature>
<feature type="domain" description="ZAD" evidence="6">
    <location>
        <begin position="12"/>
        <end position="86"/>
    </location>
</feature>
<feature type="binding site" evidence="4">
    <location>
        <position position="59"/>
    </location>
    <ligand>
        <name>Zn(2+)</name>
        <dbReference type="ChEBI" id="CHEBI:29105"/>
    </ligand>
</feature>
<dbReference type="SMART" id="SM00355">
    <property type="entry name" value="ZnF_C2H2"/>
    <property type="match status" value="11"/>
</dbReference>
<proteinExistence type="predicted"/>
<dbReference type="InterPro" id="IPR013087">
    <property type="entry name" value="Znf_C2H2_type"/>
</dbReference>
<dbReference type="PROSITE" id="PS00028">
    <property type="entry name" value="ZINC_FINGER_C2H2_1"/>
    <property type="match status" value="11"/>
</dbReference>
<feature type="domain" description="C2H2-type" evidence="5">
    <location>
        <begin position="287"/>
        <end position="314"/>
    </location>
</feature>
<dbReference type="Gene3D" id="3.40.1800.20">
    <property type="match status" value="1"/>
</dbReference>
<feature type="domain" description="C2H2-type" evidence="5">
    <location>
        <begin position="370"/>
        <end position="397"/>
    </location>
</feature>
<keyword evidence="4" id="KW-0862">Zinc</keyword>
<evidence type="ECO:0000313" key="7">
    <source>
        <dbReference type="Proteomes" id="UP001652626"/>
    </source>
</evidence>
<dbReference type="Proteomes" id="UP001652626">
    <property type="component" value="Chromosome 15"/>
</dbReference>
<name>A0A8B8IEN2_VANTA</name>
<evidence type="ECO:0000256" key="2">
    <source>
        <dbReference type="ARBA" id="ARBA00022737"/>
    </source>
</evidence>
<dbReference type="OMA" id="YENCCRT"/>
<feature type="domain" description="C2H2-type" evidence="5">
    <location>
        <begin position="398"/>
        <end position="425"/>
    </location>
</feature>
<dbReference type="GO" id="GO:0000981">
    <property type="term" value="F:DNA-binding transcription factor activity, RNA polymerase II-specific"/>
    <property type="evidence" value="ECO:0007669"/>
    <property type="project" value="TreeGrafter"/>
</dbReference>
<keyword evidence="7" id="KW-1185">Reference proteome</keyword>
<evidence type="ECO:0000259" key="6">
    <source>
        <dbReference type="PROSITE" id="PS51915"/>
    </source>
</evidence>
<dbReference type="GO" id="GO:0000978">
    <property type="term" value="F:RNA polymerase II cis-regulatory region sequence-specific DNA binding"/>
    <property type="evidence" value="ECO:0007669"/>
    <property type="project" value="TreeGrafter"/>
</dbReference>
<dbReference type="OrthoDB" id="1095242at2759"/>
<feature type="binding site" evidence="4">
    <location>
        <position position="62"/>
    </location>
    <ligand>
        <name>Zn(2+)</name>
        <dbReference type="ChEBI" id="CHEBI:29105"/>
    </ligand>
</feature>
<evidence type="ECO:0000313" key="8">
    <source>
        <dbReference type="RefSeq" id="XP_026494641.2"/>
    </source>
</evidence>
<dbReference type="SUPFAM" id="SSF57667">
    <property type="entry name" value="beta-beta-alpha zinc fingers"/>
    <property type="match status" value="6"/>
</dbReference>
<feature type="domain" description="C2H2-type" evidence="5">
    <location>
        <begin position="315"/>
        <end position="342"/>
    </location>
</feature>
<protein>
    <submittedName>
        <fullName evidence="8">Gastrula zinc finger protein XlCGF57.1-like</fullName>
    </submittedName>
</protein>
<feature type="domain" description="C2H2-type" evidence="5">
    <location>
        <begin position="230"/>
        <end position="257"/>
    </location>
</feature>
<dbReference type="GeneID" id="113399673"/>
<keyword evidence="3" id="KW-0863">Zinc-finger</keyword>
<evidence type="ECO:0000256" key="4">
    <source>
        <dbReference type="PROSITE-ProRule" id="PRU01263"/>
    </source>
</evidence>
<dbReference type="InterPro" id="IPR012934">
    <property type="entry name" value="Znf_AD"/>
</dbReference>
<dbReference type="Pfam" id="PF00096">
    <property type="entry name" value="zf-C2H2"/>
    <property type="match status" value="7"/>
</dbReference>
<gene>
    <name evidence="8" type="primary">LOC113399673</name>
</gene>
<feature type="binding site" evidence="4">
    <location>
        <position position="14"/>
    </location>
    <ligand>
        <name>Zn(2+)</name>
        <dbReference type="ChEBI" id="CHEBI:29105"/>
    </ligand>
</feature>
<feature type="domain" description="C2H2-type" evidence="5">
    <location>
        <begin position="482"/>
        <end position="504"/>
    </location>
</feature>
<feature type="domain" description="C2H2-type" evidence="5">
    <location>
        <begin position="166"/>
        <end position="193"/>
    </location>
</feature>
<evidence type="ECO:0000256" key="3">
    <source>
        <dbReference type="PROSITE-ProRule" id="PRU00042"/>
    </source>
</evidence>
<reference evidence="8" key="1">
    <citation type="submission" date="2025-08" db="UniProtKB">
        <authorList>
            <consortium name="RefSeq"/>
        </authorList>
    </citation>
    <scope>IDENTIFICATION</scope>
    <source>
        <tissue evidence="8">Whole body</tissue>
    </source>
</reference>
<dbReference type="InterPro" id="IPR050758">
    <property type="entry name" value="Znf_C2H2-type"/>
</dbReference>
<organism evidence="7 8">
    <name type="scientific">Vanessa tameamea</name>
    <name type="common">Kamehameha butterfly</name>
    <dbReference type="NCBI Taxonomy" id="334116"/>
    <lineage>
        <taxon>Eukaryota</taxon>
        <taxon>Metazoa</taxon>
        <taxon>Ecdysozoa</taxon>
        <taxon>Arthropoda</taxon>
        <taxon>Hexapoda</taxon>
        <taxon>Insecta</taxon>
        <taxon>Pterygota</taxon>
        <taxon>Neoptera</taxon>
        <taxon>Endopterygota</taxon>
        <taxon>Lepidoptera</taxon>
        <taxon>Glossata</taxon>
        <taxon>Ditrysia</taxon>
        <taxon>Papilionoidea</taxon>
        <taxon>Nymphalidae</taxon>
        <taxon>Nymphalinae</taxon>
        <taxon>Vanessa</taxon>
    </lineage>
</organism>
<dbReference type="SMART" id="SM00868">
    <property type="entry name" value="zf-AD"/>
    <property type="match status" value="1"/>
</dbReference>
<dbReference type="SUPFAM" id="SSF57716">
    <property type="entry name" value="Glucocorticoid receptor-like (DNA-binding domain)"/>
    <property type="match status" value="1"/>
</dbReference>
<dbReference type="GO" id="GO:0005634">
    <property type="term" value="C:nucleus"/>
    <property type="evidence" value="ECO:0007669"/>
    <property type="project" value="UniProtKB-SubCell"/>
</dbReference>
<dbReference type="PANTHER" id="PTHR23234">
    <property type="entry name" value="ZNF44 PROTEIN"/>
    <property type="match status" value="1"/>
</dbReference>
<accession>A0A8B8IEN2</accession>
<dbReference type="GO" id="GO:0045893">
    <property type="term" value="P:positive regulation of DNA-templated transcription"/>
    <property type="evidence" value="ECO:0007669"/>
    <property type="project" value="UniProtKB-ARBA"/>
</dbReference>
<dbReference type="Pfam" id="PF13894">
    <property type="entry name" value="zf-C2H2_4"/>
    <property type="match status" value="1"/>
</dbReference>
<dbReference type="PROSITE" id="PS51915">
    <property type="entry name" value="ZAD"/>
    <property type="match status" value="1"/>
</dbReference>
<dbReference type="AlphaFoldDB" id="A0A8B8IEN2"/>
<dbReference type="GO" id="GO:0008270">
    <property type="term" value="F:zinc ion binding"/>
    <property type="evidence" value="ECO:0007669"/>
    <property type="project" value="UniProtKB-UniRule"/>
</dbReference>
<dbReference type="PANTHER" id="PTHR23234:SF10">
    <property type="entry name" value="RIKEN CDNA 6720489N17 GENE-RELATED"/>
    <property type="match status" value="1"/>
</dbReference>
<evidence type="ECO:0000259" key="5">
    <source>
        <dbReference type="PROSITE" id="PS50157"/>
    </source>
</evidence>
<feature type="domain" description="C2H2-type" evidence="5">
    <location>
        <begin position="342"/>
        <end position="369"/>
    </location>
</feature>
<feature type="domain" description="C2H2-type" evidence="5">
    <location>
        <begin position="454"/>
        <end position="481"/>
    </location>
</feature>
<keyword evidence="2" id="KW-0677">Repeat</keyword>
<feature type="binding site" evidence="4">
    <location>
        <position position="17"/>
    </location>
    <ligand>
        <name>Zn(2+)</name>
        <dbReference type="ChEBI" id="CHEBI:29105"/>
    </ligand>
</feature>
<dbReference type="PROSITE" id="PS50157">
    <property type="entry name" value="ZINC_FINGER_C2H2_2"/>
    <property type="match status" value="11"/>
</dbReference>
<dbReference type="Gene3D" id="3.30.160.60">
    <property type="entry name" value="Classic Zinc Finger"/>
    <property type="match status" value="10"/>
</dbReference>
<dbReference type="Pfam" id="PF07776">
    <property type="entry name" value="zf-AD"/>
    <property type="match status" value="1"/>
</dbReference>